<accession>A0ABY8U2Q0</accession>
<sequence length="244" mass="27057">MYTTGLKPRSGNIYFIDFSPKSGFKVTLPSKNSRGGKFVRVTYGPKKLPLKLQTPTVSLPFGVSTYKDESTGVSSESLDMSLRGYDDASNGPMQALFKVLQAIDEKILQAAEANSEAYFGKKMSRELLAEFQRTVLKWSRNTEKNWPPTFKVKVAKDYSGQMPQVYDAADKTTVHDASYIVKGSTAKLIFTFNSMYIISKTFGLSSRLVQAVVLSRPLADEGCMFIDDGDELEVDAEATEPCDM</sequence>
<protein>
    <recommendedName>
        <fullName evidence="3">Plastid lipid-associated protein/fibrillin conserved domain-containing protein</fullName>
    </recommendedName>
</protein>
<dbReference type="InterPro" id="IPR012340">
    <property type="entry name" value="NA-bd_OB-fold"/>
</dbReference>
<proteinExistence type="predicted"/>
<evidence type="ECO:0000313" key="1">
    <source>
        <dbReference type="EMBL" id="WIA15733.1"/>
    </source>
</evidence>
<organism evidence="1 2">
    <name type="scientific">Tetradesmus obliquus</name>
    <name type="common">Green alga</name>
    <name type="synonym">Acutodesmus obliquus</name>
    <dbReference type="NCBI Taxonomy" id="3088"/>
    <lineage>
        <taxon>Eukaryota</taxon>
        <taxon>Viridiplantae</taxon>
        <taxon>Chlorophyta</taxon>
        <taxon>core chlorophytes</taxon>
        <taxon>Chlorophyceae</taxon>
        <taxon>CS clade</taxon>
        <taxon>Sphaeropleales</taxon>
        <taxon>Scenedesmaceae</taxon>
        <taxon>Tetradesmus</taxon>
    </lineage>
</organism>
<dbReference type="EMBL" id="CP126213">
    <property type="protein sequence ID" value="WIA15733.1"/>
    <property type="molecule type" value="Genomic_DNA"/>
</dbReference>
<dbReference type="InterPro" id="IPR043804">
    <property type="entry name" value="DUF5871"/>
</dbReference>
<evidence type="ECO:0008006" key="3">
    <source>
        <dbReference type="Google" id="ProtNLM"/>
    </source>
</evidence>
<reference evidence="1 2" key="1">
    <citation type="submission" date="2023-05" db="EMBL/GenBank/DDBJ databases">
        <title>A 100% complete, gapless, phased diploid assembly of the Scenedesmus obliquus UTEX 3031 genome.</title>
        <authorList>
            <person name="Biondi T.C."/>
            <person name="Hanschen E.R."/>
            <person name="Kwon T."/>
            <person name="Eng W."/>
            <person name="Kruse C.P.S."/>
            <person name="Koehler S.I."/>
            <person name="Kunde Y."/>
            <person name="Gleasner C.D."/>
            <person name="You Mak K.T."/>
            <person name="Polle J."/>
            <person name="Hovde B.T."/>
            <person name="Starkenburg S.R."/>
        </authorList>
    </citation>
    <scope>NUCLEOTIDE SEQUENCE [LARGE SCALE GENOMIC DNA]</scope>
    <source>
        <strain evidence="1 2">DOE0152z</strain>
    </source>
</reference>
<dbReference type="Proteomes" id="UP001244341">
    <property type="component" value="Chromosome 6b"/>
</dbReference>
<dbReference type="Gene3D" id="2.40.50.140">
    <property type="entry name" value="Nucleic acid-binding proteins"/>
    <property type="match status" value="1"/>
</dbReference>
<name>A0ABY8U2Q0_TETOB</name>
<dbReference type="Pfam" id="PF19196">
    <property type="entry name" value="DUF5871"/>
    <property type="match status" value="1"/>
</dbReference>
<evidence type="ECO:0000313" key="2">
    <source>
        <dbReference type="Proteomes" id="UP001244341"/>
    </source>
</evidence>
<keyword evidence="2" id="KW-1185">Reference proteome</keyword>
<gene>
    <name evidence="1" type="ORF">OEZ85_002350</name>
</gene>